<proteinExistence type="predicted"/>
<protein>
    <submittedName>
        <fullName evidence="1">Uncharacterized protein</fullName>
    </submittedName>
</protein>
<dbReference type="AlphaFoldDB" id="A0A075I6H9"/>
<sequence length="70" mass="8130">MSLRFVGGLLLYLTSKRFPHTHLNSVDVIGYSLPHLGIEHFKYDLFSNVTIYLLTNLKIRKLTSFFDILT</sequence>
<evidence type="ECO:0000313" key="1">
    <source>
        <dbReference type="EMBL" id="AIF23470.1"/>
    </source>
</evidence>
<dbReference type="EMBL" id="KF901232">
    <property type="protein sequence ID" value="AIF23470.1"/>
    <property type="molecule type" value="Genomic_DNA"/>
</dbReference>
<accession>A0A075I6H9</accession>
<name>A0A075I6H9_9ARCH</name>
<organism evidence="1">
    <name type="scientific">uncultured marine thaumarchaeote SAT1000_16_A03</name>
    <dbReference type="NCBI Taxonomy" id="1456387"/>
    <lineage>
        <taxon>Archaea</taxon>
        <taxon>Nitrososphaerota</taxon>
        <taxon>environmental samples</taxon>
    </lineage>
</organism>
<reference evidence="1" key="1">
    <citation type="journal article" date="2014" name="Genome Biol. Evol.">
        <title>Pangenome evidence for extensive interdomain horizontal transfer affecting lineage core and shell genes in uncultured planktonic thaumarchaeota and euryarchaeota.</title>
        <authorList>
            <person name="Deschamps P."/>
            <person name="Zivanovic Y."/>
            <person name="Moreira D."/>
            <person name="Rodriguez-Valera F."/>
            <person name="Lopez-Garcia P."/>
        </authorList>
    </citation>
    <scope>NUCLEOTIDE SEQUENCE</scope>
</reference>